<comment type="caution">
    <text evidence="2">The sequence shown here is derived from an EMBL/GenBank/DDBJ whole genome shotgun (WGS) entry which is preliminary data.</text>
</comment>
<dbReference type="GO" id="GO:0005262">
    <property type="term" value="F:calcium channel activity"/>
    <property type="evidence" value="ECO:0007669"/>
    <property type="project" value="TreeGrafter"/>
</dbReference>
<dbReference type="EMBL" id="CAJNOE010000307">
    <property type="protein sequence ID" value="CAF1136615.1"/>
    <property type="molecule type" value="Genomic_DNA"/>
</dbReference>
<sequence length="107" mass="12338">MGLLNYIRIGHDNSEAYHGVSEGHLWFSIFSRPPSNTFTRVRRCACYFVLFFPSMLLNITYYDLSNEVKTATQAQIGGIATCPVYITPQQVYWFLPKNTSKLHLLKE</sequence>
<protein>
    <submittedName>
        <fullName evidence="2">Uncharacterized protein</fullName>
    </submittedName>
</protein>
<dbReference type="InterPro" id="IPR051223">
    <property type="entry name" value="Polycystin"/>
</dbReference>
<gene>
    <name evidence="1" type="ORF">IZO911_LOCUS24985</name>
    <name evidence="2" type="ORF">KXQ929_LOCUS23025</name>
</gene>
<dbReference type="PANTHER" id="PTHR10877:SF194">
    <property type="entry name" value="LOCATION OF VULVA DEFECTIVE 1"/>
    <property type="match status" value="1"/>
</dbReference>
<dbReference type="GO" id="GO:0016020">
    <property type="term" value="C:membrane"/>
    <property type="evidence" value="ECO:0007669"/>
    <property type="project" value="TreeGrafter"/>
</dbReference>
<proteinExistence type="predicted"/>
<dbReference type="PANTHER" id="PTHR10877">
    <property type="entry name" value="POLYCYSTIN FAMILY MEMBER"/>
    <property type="match status" value="1"/>
</dbReference>
<evidence type="ECO:0000313" key="1">
    <source>
        <dbReference type="EMBL" id="CAF1136615.1"/>
    </source>
</evidence>
<dbReference type="EMBL" id="CAJOBB010001798">
    <property type="protein sequence ID" value="CAF3904961.1"/>
    <property type="molecule type" value="Genomic_DNA"/>
</dbReference>
<dbReference type="GO" id="GO:0050982">
    <property type="term" value="P:detection of mechanical stimulus"/>
    <property type="evidence" value="ECO:0007669"/>
    <property type="project" value="TreeGrafter"/>
</dbReference>
<accession>A0A819HSR2</accession>
<dbReference type="Proteomes" id="UP000663860">
    <property type="component" value="Unassembled WGS sequence"/>
</dbReference>
<name>A0A819HSR2_9BILA</name>
<dbReference type="AlphaFoldDB" id="A0A819HSR2"/>
<dbReference type="Proteomes" id="UP000663868">
    <property type="component" value="Unassembled WGS sequence"/>
</dbReference>
<evidence type="ECO:0000313" key="2">
    <source>
        <dbReference type="EMBL" id="CAF3904961.1"/>
    </source>
</evidence>
<organism evidence="2 3">
    <name type="scientific">Adineta steineri</name>
    <dbReference type="NCBI Taxonomy" id="433720"/>
    <lineage>
        <taxon>Eukaryota</taxon>
        <taxon>Metazoa</taxon>
        <taxon>Spiralia</taxon>
        <taxon>Gnathifera</taxon>
        <taxon>Rotifera</taxon>
        <taxon>Eurotatoria</taxon>
        <taxon>Bdelloidea</taxon>
        <taxon>Adinetida</taxon>
        <taxon>Adinetidae</taxon>
        <taxon>Adineta</taxon>
    </lineage>
</organism>
<reference evidence="2" key="1">
    <citation type="submission" date="2021-02" db="EMBL/GenBank/DDBJ databases">
        <authorList>
            <person name="Nowell W R."/>
        </authorList>
    </citation>
    <scope>NUCLEOTIDE SEQUENCE</scope>
</reference>
<evidence type="ECO:0000313" key="3">
    <source>
        <dbReference type="Proteomes" id="UP000663868"/>
    </source>
</evidence>